<dbReference type="AlphaFoldDB" id="A0A8S8ZW65"/>
<evidence type="ECO:0000313" key="3">
    <source>
        <dbReference type="Proteomes" id="UP000433876"/>
    </source>
</evidence>
<evidence type="ECO:0000313" key="2">
    <source>
        <dbReference type="EMBL" id="KAA8635034.1"/>
    </source>
</evidence>
<dbReference type="InterPro" id="IPR037401">
    <property type="entry name" value="SnoaL-like"/>
</dbReference>
<protein>
    <recommendedName>
        <fullName evidence="1">SnoaL-like domain-containing protein</fullName>
    </recommendedName>
</protein>
<dbReference type="Proteomes" id="UP000433876">
    <property type="component" value="Unassembled WGS sequence"/>
</dbReference>
<comment type="caution">
    <text evidence="2">The sequence shown here is derived from an EMBL/GenBank/DDBJ whole genome shotgun (WGS) entry which is preliminary data.</text>
</comment>
<feature type="domain" description="SnoaL-like" evidence="1">
    <location>
        <begin position="5"/>
        <end position="147"/>
    </location>
</feature>
<gene>
    <name evidence="2" type="ORF">SMACR_03986</name>
</gene>
<dbReference type="SUPFAM" id="SSF54427">
    <property type="entry name" value="NTF2-like"/>
    <property type="match status" value="1"/>
</dbReference>
<sequence length="158" mass="18135">MSSPAESRIQSQKLRYCRYADTQQFPLLTSVVLPSCTFKFIDYFSSSPIVEPSASGPVTLGFDSLASWTAYFSEKFKALQTMHLISGTAEFTQISEDEYEVIFAVIYHAAPKEGETGWQGAGGGHYYERWVRGLDETGQEDWFMKSLRFERLYWKYVE</sequence>
<dbReference type="EMBL" id="NMPR01000016">
    <property type="protein sequence ID" value="KAA8635034.1"/>
    <property type="molecule type" value="Genomic_DNA"/>
</dbReference>
<reference evidence="2 3" key="1">
    <citation type="submission" date="2017-07" db="EMBL/GenBank/DDBJ databases">
        <title>Genome sequence of the Sordaria macrospora wild type strain R19027.</title>
        <authorList>
            <person name="Nowrousian M."/>
            <person name="Teichert I."/>
            <person name="Kueck U."/>
        </authorList>
    </citation>
    <scope>NUCLEOTIDE SEQUENCE [LARGE SCALE GENOMIC DNA]</scope>
    <source>
        <strain evidence="2 3">R19027</strain>
        <tissue evidence="2">Mycelium</tissue>
    </source>
</reference>
<evidence type="ECO:0000259" key="1">
    <source>
        <dbReference type="Pfam" id="PF13577"/>
    </source>
</evidence>
<dbReference type="Pfam" id="PF13577">
    <property type="entry name" value="SnoaL_4"/>
    <property type="match status" value="1"/>
</dbReference>
<name>A0A8S8ZW65_SORMA</name>
<accession>A0A8S8ZW65</accession>
<dbReference type="OMA" id="SQKLRYC"/>
<proteinExistence type="predicted"/>
<organism evidence="2 3">
    <name type="scientific">Sordaria macrospora</name>
    <dbReference type="NCBI Taxonomy" id="5147"/>
    <lineage>
        <taxon>Eukaryota</taxon>
        <taxon>Fungi</taxon>
        <taxon>Dikarya</taxon>
        <taxon>Ascomycota</taxon>
        <taxon>Pezizomycotina</taxon>
        <taxon>Sordariomycetes</taxon>
        <taxon>Sordariomycetidae</taxon>
        <taxon>Sordariales</taxon>
        <taxon>Sordariaceae</taxon>
        <taxon>Sordaria</taxon>
    </lineage>
</organism>
<dbReference type="Gene3D" id="3.10.450.50">
    <property type="match status" value="1"/>
</dbReference>
<dbReference type="InterPro" id="IPR032710">
    <property type="entry name" value="NTF2-like_dom_sf"/>
</dbReference>
<dbReference type="VEuPathDB" id="FungiDB:SMAC_03986"/>